<dbReference type="PANTHER" id="PTHR47271:SF2">
    <property type="entry name" value="ARGININE DEIMINASE"/>
    <property type="match status" value="1"/>
</dbReference>
<comment type="catalytic activity">
    <reaction evidence="3">
        <text>L-arginine + H2O = L-citrulline + NH4(+)</text>
        <dbReference type="Rhea" id="RHEA:19597"/>
        <dbReference type="ChEBI" id="CHEBI:15377"/>
        <dbReference type="ChEBI" id="CHEBI:28938"/>
        <dbReference type="ChEBI" id="CHEBI:32682"/>
        <dbReference type="ChEBI" id="CHEBI:57743"/>
        <dbReference type="EC" id="3.5.3.6"/>
    </reaction>
</comment>
<dbReference type="GO" id="GO:0019546">
    <property type="term" value="P:L-arginine deiminase pathway"/>
    <property type="evidence" value="ECO:0007669"/>
    <property type="project" value="TreeGrafter"/>
</dbReference>
<dbReference type="EMBL" id="UGTI01000001">
    <property type="protein sequence ID" value="SUB78178.1"/>
    <property type="molecule type" value="Genomic_DNA"/>
</dbReference>
<evidence type="ECO:0000313" key="4">
    <source>
        <dbReference type="EMBL" id="KGN72910.1"/>
    </source>
</evidence>
<dbReference type="Gene3D" id="3.75.10.10">
    <property type="entry name" value="L-arginine/glycine Amidinotransferase, Chain A"/>
    <property type="match status" value="1"/>
</dbReference>
<protein>
    <recommendedName>
        <fullName evidence="2">arginine deiminase</fullName>
        <ecNumber evidence="2">3.5.3.6</ecNumber>
    </recommendedName>
</protein>
<comment type="pathway">
    <text evidence="1">Amino-acid degradation; L-arginine degradation via ADI pathway; carbamoyl phosphate from L-arginine: step 1/2.</text>
</comment>
<dbReference type="STRING" id="28115.HQ47_08580"/>
<evidence type="ECO:0000256" key="1">
    <source>
        <dbReference type="ARBA" id="ARBA00005213"/>
    </source>
</evidence>
<sequence length="307" mass="35206">MDKFIPHVTNETARLKKVVLGLPDSIGPVPSLSETYDAKSYEAVEKGVFPSQNSIVREMNALLDVLNKYDVEVVRPEPLNDYNQVFARDVAFTIDNTLFVSNLIEDRAKETNAFSNIFASICNGHLERLPEKIHAEGGDVLLYDDILFIGTYLASDYSSYKTARTNQYAIDFFRERFPDKTIVPLQLRKHDSDPYRSVLHLDCAFQPVSKGRALIYRKGFLHENEVAQIDEIFGRDNLFEVTPEEAYYMNTNVFSISPEVIITEEKFVRLNEHLRNQWEMTVETVPYAEISKMGGLLRCSTMPLVRE</sequence>
<dbReference type="Pfam" id="PF19420">
    <property type="entry name" value="DDAH_eukar"/>
    <property type="match status" value="1"/>
</dbReference>
<evidence type="ECO:0000256" key="2">
    <source>
        <dbReference type="ARBA" id="ARBA00012171"/>
    </source>
</evidence>
<organism evidence="4 6">
    <name type="scientific">Porphyromonas macacae</name>
    <dbReference type="NCBI Taxonomy" id="28115"/>
    <lineage>
        <taxon>Bacteria</taxon>
        <taxon>Pseudomonadati</taxon>
        <taxon>Bacteroidota</taxon>
        <taxon>Bacteroidia</taxon>
        <taxon>Bacteroidales</taxon>
        <taxon>Porphyromonadaceae</taxon>
        <taxon>Porphyromonas</taxon>
    </lineage>
</organism>
<dbReference type="Proteomes" id="UP000030103">
    <property type="component" value="Unassembled WGS sequence"/>
</dbReference>
<dbReference type="SUPFAM" id="SSF55909">
    <property type="entry name" value="Pentein"/>
    <property type="match status" value="1"/>
</dbReference>
<dbReference type="OrthoDB" id="9807502at2"/>
<evidence type="ECO:0000256" key="3">
    <source>
        <dbReference type="ARBA" id="ARBA00049429"/>
    </source>
</evidence>
<dbReference type="EC" id="3.5.3.6" evidence="2"/>
<proteinExistence type="predicted"/>
<evidence type="ECO:0000313" key="5">
    <source>
        <dbReference type="EMBL" id="SUB78178.1"/>
    </source>
</evidence>
<evidence type="ECO:0000313" key="7">
    <source>
        <dbReference type="Proteomes" id="UP000254263"/>
    </source>
</evidence>
<evidence type="ECO:0000313" key="6">
    <source>
        <dbReference type="Proteomes" id="UP000030103"/>
    </source>
</evidence>
<dbReference type="Proteomes" id="UP000254263">
    <property type="component" value="Unassembled WGS sequence"/>
</dbReference>
<gene>
    <name evidence="4" type="ORF">HQ47_08580</name>
    <name evidence="5" type="ORF">NCTC13100_01331</name>
</gene>
<reference evidence="4 6" key="1">
    <citation type="submission" date="2014-09" db="EMBL/GenBank/DDBJ databases">
        <title>Draft Genome Sequence of Porphyromonas macacae COT-192_OH2859.</title>
        <authorList>
            <person name="Wallis C."/>
            <person name="Deusch O."/>
            <person name="O'Flynn C."/>
            <person name="Davis I."/>
            <person name="Horsfall A."/>
            <person name="Kirkwood N."/>
            <person name="Harris S."/>
            <person name="Eisen J.A."/>
            <person name="Coil D.A."/>
            <person name="Darling A.E."/>
            <person name="Jospin G."/>
            <person name="Alexiev A."/>
        </authorList>
    </citation>
    <scope>NUCLEOTIDE SEQUENCE [LARGE SCALE GENOMIC DNA]</scope>
    <source>
        <strain evidence="6">COT-192 OH2859</strain>
        <strain evidence="4">COT-192_OH2859</strain>
    </source>
</reference>
<dbReference type="eggNOG" id="COG1834">
    <property type="taxonomic scope" value="Bacteria"/>
</dbReference>
<dbReference type="EMBL" id="JRFA01000025">
    <property type="protein sequence ID" value="KGN72910.1"/>
    <property type="molecule type" value="Genomic_DNA"/>
</dbReference>
<dbReference type="PANTHER" id="PTHR47271">
    <property type="entry name" value="ARGININE DEIMINASE"/>
    <property type="match status" value="1"/>
</dbReference>
<dbReference type="GO" id="GO:0016990">
    <property type="term" value="F:arginine deiminase activity"/>
    <property type="evidence" value="ECO:0007669"/>
    <property type="project" value="UniProtKB-EC"/>
</dbReference>
<dbReference type="RefSeq" id="WP_018361128.1">
    <property type="nucleotide sequence ID" value="NZ_JBGYTE010000037.1"/>
</dbReference>
<dbReference type="AlphaFoldDB" id="A0A0A2E659"/>
<accession>A0A0A2E659</accession>
<reference evidence="5 7" key="2">
    <citation type="submission" date="2018-06" db="EMBL/GenBank/DDBJ databases">
        <authorList>
            <consortium name="Pathogen Informatics"/>
            <person name="Doyle S."/>
        </authorList>
    </citation>
    <scope>NUCLEOTIDE SEQUENCE [LARGE SCALE GENOMIC DNA]</scope>
    <source>
        <strain evidence="5 7">NCTC13100</strain>
    </source>
</reference>
<name>A0A0A2E659_9PORP</name>
<keyword evidence="6" id="KW-1185">Reference proteome</keyword>